<dbReference type="NCBIfam" id="TIGR01681">
    <property type="entry name" value="HAD-SF-IIIC"/>
    <property type="match status" value="1"/>
</dbReference>
<name>A0AAV6VBA9_9ARAC</name>
<dbReference type="SUPFAM" id="SSF56784">
    <property type="entry name" value="HAD-like"/>
    <property type="match status" value="1"/>
</dbReference>
<dbReference type="InterPro" id="IPR023214">
    <property type="entry name" value="HAD_sf"/>
</dbReference>
<dbReference type="InterPro" id="IPR035679">
    <property type="entry name" value="MDP-1_euk"/>
</dbReference>
<keyword evidence="2" id="KW-1185">Reference proteome</keyword>
<sequence>MSPLKLIVFDLDYTLWPFWVDTHVRGPFKIRNDQVVDGSGQKIKFYPEVPAILESLKSKGYILGIASRTEWPEGARKLLLLFGWSEYFTHQEIYPGRKTTNFKKIKDASGVQYSDMLFFDDEVRNITDLTAIGVKSILVRDGVNMKMVEEAIKSFK</sequence>
<dbReference type="PANTHER" id="PTHR17901:SF14">
    <property type="entry name" value="MAGNESIUM-DEPENDENT PHOSPHATASE 1"/>
    <property type="match status" value="1"/>
</dbReference>
<evidence type="ECO:0008006" key="3">
    <source>
        <dbReference type="Google" id="ProtNLM"/>
    </source>
</evidence>
<reference evidence="1 2" key="1">
    <citation type="journal article" date="2022" name="Nat. Ecol. Evol.">
        <title>A masculinizing supergene underlies an exaggerated male reproductive morph in a spider.</title>
        <authorList>
            <person name="Hendrickx F."/>
            <person name="De Corte Z."/>
            <person name="Sonet G."/>
            <person name="Van Belleghem S.M."/>
            <person name="Kostlbacher S."/>
            <person name="Vangestel C."/>
        </authorList>
    </citation>
    <scope>NUCLEOTIDE SEQUENCE [LARGE SCALE GENOMIC DNA]</scope>
    <source>
        <strain evidence="1">W744_W776</strain>
    </source>
</reference>
<dbReference type="SFLD" id="SFLDG01129">
    <property type="entry name" value="C1.5:_HAD__Beta-PGM__Phosphata"/>
    <property type="match status" value="1"/>
</dbReference>
<dbReference type="Pfam" id="PF12689">
    <property type="entry name" value="Acid_PPase"/>
    <property type="match status" value="1"/>
</dbReference>
<dbReference type="GO" id="GO:0003993">
    <property type="term" value="F:acid phosphatase activity"/>
    <property type="evidence" value="ECO:0007669"/>
    <property type="project" value="TreeGrafter"/>
</dbReference>
<evidence type="ECO:0000313" key="1">
    <source>
        <dbReference type="EMBL" id="KAG8193762.1"/>
    </source>
</evidence>
<dbReference type="InterPro" id="IPR010033">
    <property type="entry name" value="HAD_SF_ppase_IIIC"/>
</dbReference>
<dbReference type="SFLD" id="SFLDS00003">
    <property type="entry name" value="Haloacid_Dehalogenase"/>
    <property type="match status" value="1"/>
</dbReference>
<dbReference type="SFLD" id="SFLDG01131">
    <property type="entry name" value="C1.5.2:_MDP_Like"/>
    <property type="match status" value="1"/>
</dbReference>
<proteinExistence type="predicted"/>
<gene>
    <name evidence="1" type="ORF">JTE90_005058</name>
</gene>
<dbReference type="Gene3D" id="3.40.50.1000">
    <property type="entry name" value="HAD superfamily/HAD-like"/>
    <property type="match status" value="1"/>
</dbReference>
<accession>A0AAV6VBA9</accession>
<comment type="caution">
    <text evidence="1">The sequence shown here is derived from an EMBL/GenBank/DDBJ whole genome shotgun (WGS) entry which is preliminary data.</text>
</comment>
<dbReference type="NCBIfam" id="TIGR01685">
    <property type="entry name" value="MDP-1"/>
    <property type="match status" value="1"/>
</dbReference>
<dbReference type="InterPro" id="IPR036412">
    <property type="entry name" value="HAD-like_sf"/>
</dbReference>
<organism evidence="1 2">
    <name type="scientific">Oedothorax gibbosus</name>
    <dbReference type="NCBI Taxonomy" id="931172"/>
    <lineage>
        <taxon>Eukaryota</taxon>
        <taxon>Metazoa</taxon>
        <taxon>Ecdysozoa</taxon>
        <taxon>Arthropoda</taxon>
        <taxon>Chelicerata</taxon>
        <taxon>Arachnida</taxon>
        <taxon>Araneae</taxon>
        <taxon>Araneomorphae</taxon>
        <taxon>Entelegynae</taxon>
        <taxon>Araneoidea</taxon>
        <taxon>Linyphiidae</taxon>
        <taxon>Erigoninae</taxon>
        <taxon>Oedothorax</taxon>
    </lineage>
</organism>
<dbReference type="AlphaFoldDB" id="A0AAV6VBA9"/>
<dbReference type="PANTHER" id="PTHR17901">
    <property type="entry name" value="MAGNESIUM-DEPENDENT PHOSPHATASE 1 MDP1"/>
    <property type="match status" value="1"/>
</dbReference>
<dbReference type="EMBL" id="JAFNEN010000115">
    <property type="protein sequence ID" value="KAG8193762.1"/>
    <property type="molecule type" value="Genomic_DNA"/>
</dbReference>
<protein>
    <recommendedName>
        <fullName evidence="3">Magnesium-dependent phosphatase 1</fullName>
    </recommendedName>
</protein>
<evidence type="ECO:0000313" key="2">
    <source>
        <dbReference type="Proteomes" id="UP000827092"/>
    </source>
</evidence>
<dbReference type="CDD" id="cd07501">
    <property type="entry name" value="HAD_MDP-1_like"/>
    <property type="match status" value="1"/>
</dbReference>
<dbReference type="Proteomes" id="UP000827092">
    <property type="component" value="Unassembled WGS sequence"/>
</dbReference>
<dbReference type="InterPro" id="IPR010036">
    <property type="entry name" value="MDP_1_eu_arc"/>
</dbReference>